<accession>A0A2P2PBN7</accession>
<sequence length="49" mass="5813">MLSSLFFVCMIEFYLLMFFPFFWLPPLIVLSFGQLYHFQISLAAISTEL</sequence>
<keyword evidence="1" id="KW-1133">Transmembrane helix</keyword>
<keyword evidence="1" id="KW-0812">Transmembrane</keyword>
<feature type="transmembrane region" description="Helical" evidence="1">
    <location>
        <begin position="5"/>
        <end position="24"/>
    </location>
</feature>
<dbReference type="AlphaFoldDB" id="A0A2P2PBN7"/>
<keyword evidence="1" id="KW-0472">Membrane</keyword>
<name>A0A2P2PBN7_RHIMU</name>
<reference evidence="2" key="1">
    <citation type="submission" date="2018-02" db="EMBL/GenBank/DDBJ databases">
        <title>Rhizophora mucronata_Transcriptome.</title>
        <authorList>
            <person name="Meera S.P."/>
            <person name="Sreeshan A."/>
            <person name="Augustine A."/>
        </authorList>
    </citation>
    <scope>NUCLEOTIDE SEQUENCE</scope>
    <source>
        <tissue evidence="2">Leaf</tissue>
    </source>
</reference>
<protein>
    <submittedName>
        <fullName evidence="2">Uncharacterized protein</fullName>
    </submittedName>
</protein>
<organism evidence="2">
    <name type="scientific">Rhizophora mucronata</name>
    <name type="common">Asiatic mangrove</name>
    <dbReference type="NCBI Taxonomy" id="61149"/>
    <lineage>
        <taxon>Eukaryota</taxon>
        <taxon>Viridiplantae</taxon>
        <taxon>Streptophyta</taxon>
        <taxon>Embryophyta</taxon>
        <taxon>Tracheophyta</taxon>
        <taxon>Spermatophyta</taxon>
        <taxon>Magnoliopsida</taxon>
        <taxon>eudicotyledons</taxon>
        <taxon>Gunneridae</taxon>
        <taxon>Pentapetalae</taxon>
        <taxon>rosids</taxon>
        <taxon>fabids</taxon>
        <taxon>Malpighiales</taxon>
        <taxon>Rhizophoraceae</taxon>
        <taxon>Rhizophora</taxon>
    </lineage>
</organism>
<evidence type="ECO:0000256" key="1">
    <source>
        <dbReference type="SAM" id="Phobius"/>
    </source>
</evidence>
<proteinExistence type="predicted"/>
<dbReference type="EMBL" id="GGEC01071547">
    <property type="protein sequence ID" value="MBX52031.1"/>
    <property type="molecule type" value="Transcribed_RNA"/>
</dbReference>
<evidence type="ECO:0000313" key="2">
    <source>
        <dbReference type="EMBL" id="MBX52031.1"/>
    </source>
</evidence>